<feature type="chain" id="PRO_5035823658" description="Transmembrane protein" evidence="1">
    <location>
        <begin position="28"/>
        <end position="205"/>
    </location>
</feature>
<dbReference type="Proteomes" id="UP000694240">
    <property type="component" value="Chromosome 12"/>
</dbReference>
<evidence type="ECO:0000256" key="1">
    <source>
        <dbReference type="SAM" id="SignalP"/>
    </source>
</evidence>
<accession>A0A8T1Y9R5</accession>
<evidence type="ECO:0000313" key="2">
    <source>
        <dbReference type="EMBL" id="KAG7543514.1"/>
    </source>
</evidence>
<gene>
    <name evidence="2" type="ORF">ISN45_Aa07g034250</name>
</gene>
<protein>
    <recommendedName>
        <fullName evidence="4">Transmembrane protein</fullName>
    </recommendedName>
</protein>
<evidence type="ECO:0000313" key="3">
    <source>
        <dbReference type="Proteomes" id="UP000694240"/>
    </source>
</evidence>
<dbReference type="AlphaFoldDB" id="A0A8T1Y9R5"/>
<dbReference type="InterPro" id="IPR053192">
    <property type="entry name" value="Vacuole_Formation_Reg"/>
</dbReference>
<name>A0A8T1Y9R5_9BRAS</name>
<sequence length="205" mass="23175">MAIIKFSSFLLLPLMVFALILMPIISGQTCRLFDSTSIPEERWESASKCNASCKSLVHSKCATHKTIWDGRELEWEPEEYGEIEDVAPFKKVGDDLIKYFSHEHHLKLEKYDGVRDADKRCQACISAPKIIVKSPVAQIFRLGVRVAGAIVLVPIYGALYVNLQCVISVPPLQINYTTSMIHFLSPSVMEKSRIKHIGAKYVRKH</sequence>
<dbReference type="EMBL" id="JAEFBK010000012">
    <property type="protein sequence ID" value="KAG7543514.1"/>
    <property type="molecule type" value="Genomic_DNA"/>
</dbReference>
<dbReference type="PANTHER" id="PTHR32410:SF168">
    <property type="entry name" value="CYSTEINE_HISTIDINE-RICH C1 DOMAIN FAMILY PROTEIN"/>
    <property type="match status" value="1"/>
</dbReference>
<keyword evidence="3" id="KW-1185">Reference proteome</keyword>
<evidence type="ECO:0008006" key="4">
    <source>
        <dbReference type="Google" id="ProtNLM"/>
    </source>
</evidence>
<feature type="signal peptide" evidence="1">
    <location>
        <begin position="1"/>
        <end position="27"/>
    </location>
</feature>
<reference evidence="2 3" key="1">
    <citation type="submission" date="2020-12" db="EMBL/GenBank/DDBJ databases">
        <title>Concerted genomic and epigenomic changes stabilize Arabidopsis allopolyploids.</title>
        <authorList>
            <person name="Chen Z."/>
        </authorList>
    </citation>
    <scope>NUCLEOTIDE SEQUENCE [LARGE SCALE GENOMIC DNA]</scope>
    <source>
        <strain evidence="2">Allo738</strain>
        <tissue evidence="2">Leaf</tissue>
    </source>
</reference>
<proteinExistence type="predicted"/>
<organism evidence="2 3">
    <name type="scientific">Arabidopsis thaliana x Arabidopsis arenosa</name>
    <dbReference type="NCBI Taxonomy" id="1240361"/>
    <lineage>
        <taxon>Eukaryota</taxon>
        <taxon>Viridiplantae</taxon>
        <taxon>Streptophyta</taxon>
        <taxon>Embryophyta</taxon>
        <taxon>Tracheophyta</taxon>
        <taxon>Spermatophyta</taxon>
        <taxon>Magnoliopsida</taxon>
        <taxon>eudicotyledons</taxon>
        <taxon>Gunneridae</taxon>
        <taxon>Pentapetalae</taxon>
        <taxon>rosids</taxon>
        <taxon>malvids</taxon>
        <taxon>Brassicales</taxon>
        <taxon>Brassicaceae</taxon>
        <taxon>Camelineae</taxon>
        <taxon>Arabidopsis</taxon>
    </lineage>
</organism>
<dbReference type="PANTHER" id="PTHR32410">
    <property type="entry name" value="CYSTEINE/HISTIDINE-RICH C1 DOMAIN FAMILY PROTEIN"/>
    <property type="match status" value="1"/>
</dbReference>
<comment type="caution">
    <text evidence="2">The sequence shown here is derived from an EMBL/GenBank/DDBJ whole genome shotgun (WGS) entry which is preliminary data.</text>
</comment>
<keyword evidence="1" id="KW-0732">Signal</keyword>